<dbReference type="NCBIfam" id="NF006088">
    <property type="entry name" value="PRK08238.1"/>
    <property type="match status" value="1"/>
</dbReference>
<comment type="subcellular location">
    <subcellularLocation>
        <location evidence="1">Membrane</location>
        <topology evidence="1">Multi-pass membrane protein</topology>
    </subcellularLocation>
</comment>
<dbReference type="Gene3D" id="1.10.357.140">
    <property type="entry name" value="UbiA prenyltransferase"/>
    <property type="match status" value="1"/>
</dbReference>
<evidence type="ECO:0000256" key="2">
    <source>
        <dbReference type="ARBA" id="ARBA00022475"/>
    </source>
</evidence>
<dbReference type="CDD" id="cd13963">
    <property type="entry name" value="PT_UbiA_2"/>
    <property type="match status" value="1"/>
</dbReference>
<dbReference type="Proteomes" id="UP000435243">
    <property type="component" value="Unassembled WGS sequence"/>
</dbReference>
<evidence type="ECO:0000256" key="1">
    <source>
        <dbReference type="ARBA" id="ARBA00004141"/>
    </source>
</evidence>
<dbReference type="RefSeq" id="WP_160591325.1">
    <property type="nucleotide sequence ID" value="NZ_BAAAFP010000003.1"/>
</dbReference>
<keyword evidence="8" id="KW-1185">Reference proteome</keyword>
<evidence type="ECO:0000256" key="4">
    <source>
        <dbReference type="ARBA" id="ARBA00022989"/>
    </source>
</evidence>
<dbReference type="InterPro" id="IPR039653">
    <property type="entry name" value="Prenyltransferase"/>
</dbReference>
<dbReference type="SUPFAM" id="SSF56784">
    <property type="entry name" value="HAD-like"/>
    <property type="match status" value="1"/>
</dbReference>
<feature type="transmembrane region" description="Helical" evidence="6">
    <location>
        <begin position="275"/>
        <end position="296"/>
    </location>
</feature>
<dbReference type="PANTHER" id="PTHR11048">
    <property type="entry name" value="PRENYLTRANSFERASES"/>
    <property type="match status" value="1"/>
</dbReference>
<dbReference type="AlphaFoldDB" id="A0A844ZMI9"/>
<keyword evidence="7" id="KW-0808">Transferase</keyword>
<dbReference type="InterPro" id="IPR036412">
    <property type="entry name" value="HAD-like_sf"/>
</dbReference>
<dbReference type="Pfam" id="PF01040">
    <property type="entry name" value="UbiA"/>
    <property type="match status" value="1"/>
</dbReference>
<sequence length="484" mass="53353">MTNPEHPAEKSDPKQVPLVVDVDGTLLRSDLLHEAALQFVAQNPLECWKLLYWLLLGKAVLKSRLAERGDFGIDSIPLRDETMAAIRTAQAQGRETYLASASDHRWVDKVAERVGGLTGVLASDGETNLAGTAKAAALTGKFGRLGFDYIGDARVDIPVWEAARGKLVVAHRPGFAKKIINRFPDAEIIVQSDRDLRAWLEAMRPHQWAKNLLLFLPLLLGHRFLDVGAVMESSIGFVAFCLAASSAYIINDLLDLPGDRDHHRKCNRPFADCRIRLIHGPPMALAILAVAIVLASLLNTRFLLILLIYVAATLSYSLLLKRRLLVDVITLGGLYTLRVLAGVIATGSHQSPWLLMFSLFIFLSLAIVKRCSELVARREAGKSAPPGRGYRIQDLEVMFPLGAAAGFCAILVITEYLSSPEVVALYSHPQRLWLICPLLLYWIGRILVLASRNELHDDPIIFAARDRNSWLTAITASGIVLVSI</sequence>
<keyword evidence="4 6" id="KW-1133">Transmembrane helix</keyword>
<keyword evidence="3 6" id="KW-0812">Transmembrane</keyword>
<gene>
    <name evidence="7" type="ORF">GRI32_08775</name>
</gene>
<evidence type="ECO:0000313" key="8">
    <source>
        <dbReference type="Proteomes" id="UP000435243"/>
    </source>
</evidence>
<evidence type="ECO:0000313" key="7">
    <source>
        <dbReference type="EMBL" id="MXO88833.1"/>
    </source>
</evidence>
<feature type="transmembrane region" description="Helical" evidence="6">
    <location>
        <begin position="397"/>
        <end position="417"/>
    </location>
</feature>
<comment type="caution">
    <text evidence="7">The sequence shown here is derived from an EMBL/GenBank/DDBJ whole genome shotgun (WGS) entry which is preliminary data.</text>
</comment>
<dbReference type="Pfam" id="PF12710">
    <property type="entry name" value="HAD"/>
    <property type="match status" value="1"/>
</dbReference>
<dbReference type="EMBL" id="WTYY01000004">
    <property type="protein sequence ID" value="MXO88833.1"/>
    <property type="molecule type" value="Genomic_DNA"/>
</dbReference>
<protein>
    <submittedName>
        <fullName evidence="7">UbiA family prenyltransferase</fullName>
    </submittedName>
</protein>
<accession>A0A844ZMI9</accession>
<keyword evidence="5 6" id="KW-0472">Membrane</keyword>
<keyword evidence="2" id="KW-1003">Cell membrane</keyword>
<feature type="transmembrane region" description="Helical" evidence="6">
    <location>
        <begin position="432"/>
        <end position="450"/>
    </location>
</feature>
<reference evidence="7 8" key="1">
    <citation type="submission" date="2019-12" db="EMBL/GenBank/DDBJ databases">
        <title>Genomic-based taxomic classification of the family Erythrobacteraceae.</title>
        <authorList>
            <person name="Xu L."/>
        </authorList>
    </citation>
    <scope>NUCLEOTIDE SEQUENCE [LARGE SCALE GENOMIC DNA]</scope>
    <source>
        <strain evidence="7 8">JCM 16339</strain>
    </source>
</reference>
<feature type="transmembrane region" description="Helical" evidence="6">
    <location>
        <begin position="237"/>
        <end position="254"/>
    </location>
</feature>
<feature type="transmembrane region" description="Helical" evidence="6">
    <location>
        <begin position="351"/>
        <end position="368"/>
    </location>
</feature>
<organism evidence="7 8">
    <name type="scientific">Alteraurantiacibacter aestuarii</name>
    <dbReference type="NCBI Taxonomy" id="650004"/>
    <lineage>
        <taxon>Bacteria</taxon>
        <taxon>Pseudomonadati</taxon>
        <taxon>Pseudomonadota</taxon>
        <taxon>Alphaproteobacteria</taxon>
        <taxon>Sphingomonadales</taxon>
        <taxon>Erythrobacteraceae</taxon>
        <taxon>Alteraurantiacibacter</taxon>
    </lineage>
</organism>
<evidence type="ECO:0000256" key="6">
    <source>
        <dbReference type="SAM" id="Phobius"/>
    </source>
</evidence>
<dbReference type="InterPro" id="IPR023214">
    <property type="entry name" value="HAD_sf"/>
</dbReference>
<dbReference type="PANTHER" id="PTHR11048:SF5">
    <property type="entry name" value="DECAPRENYL-PHOSPHATE PHOSPHORIBOSYLTRANSFERASE"/>
    <property type="match status" value="1"/>
</dbReference>
<feature type="transmembrane region" description="Helical" evidence="6">
    <location>
        <begin position="302"/>
        <end position="319"/>
    </location>
</feature>
<name>A0A844ZMI9_9SPHN</name>
<dbReference type="OrthoDB" id="9803632at2"/>
<feature type="transmembrane region" description="Helical" evidence="6">
    <location>
        <begin position="324"/>
        <end position="345"/>
    </location>
</feature>
<dbReference type="GO" id="GO:0005886">
    <property type="term" value="C:plasma membrane"/>
    <property type="evidence" value="ECO:0007669"/>
    <property type="project" value="TreeGrafter"/>
</dbReference>
<evidence type="ECO:0000256" key="5">
    <source>
        <dbReference type="ARBA" id="ARBA00023136"/>
    </source>
</evidence>
<dbReference type="InterPro" id="IPR044878">
    <property type="entry name" value="UbiA_sf"/>
</dbReference>
<dbReference type="GO" id="GO:0009247">
    <property type="term" value="P:glycolipid biosynthetic process"/>
    <property type="evidence" value="ECO:0007669"/>
    <property type="project" value="TreeGrafter"/>
</dbReference>
<dbReference type="Gene3D" id="3.40.50.1000">
    <property type="entry name" value="HAD superfamily/HAD-like"/>
    <property type="match status" value="1"/>
</dbReference>
<dbReference type="InterPro" id="IPR000537">
    <property type="entry name" value="UbiA_prenyltransferase"/>
</dbReference>
<evidence type="ECO:0000256" key="3">
    <source>
        <dbReference type="ARBA" id="ARBA00022692"/>
    </source>
</evidence>
<dbReference type="GO" id="GO:0016765">
    <property type="term" value="F:transferase activity, transferring alkyl or aryl (other than methyl) groups"/>
    <property type="evidence" value="ECO:0007669"/>
    <property type="project" value="InterPro"/>
</dbReference>
<proteinExistence type="predicted"/>